<dbReference type="PROSITE" id="PS00217">
    <property type="entry name" value="SUGAR_TRANSPORT_2"/>
    <property type="match status" value="1"/>
</dbReference>
<evidence type="ECO:0000256" key="1">
    <source>
        <dbReference type="ARBA" id="ARBA00004651"/>
    </source>
</evidence>
<evidence type="ECO:0000256" key="5">
    <source>
        <dbReference type="ARBA" id="ARBA00022692"/>
    </source>
</evidence>
<dbReference type="InterPro" id="IPR020846">
    <property type="entry name" value="MFS_dom"/>
</dbReference>
<comment type="caution">
    <text evidence="11">The sequence shown here is derived from an EMBL/GenBank/DDBJ whole genome shotgun (WGS) entry which is preliminary data.</text>
</comment>
<feature type="transmembrane region" description="Helical" evidence="9">
    <location>
        <begin position="352"/>
        <end position="372"/>
    </location>
</feature>
<keyword evidence="8 9" id="KW-0472">Membrane</keyword>
<dbReference type="InterPro" id="IPR011701">
    <property type="entry name" value="MFS"/>
</dbReference>
<feature type="domain" description="Major facilitator superfamily (MFS) profile" evidence="10">
    <location>
        <begin position="33"/>
        <end position="445"/>
    </location>
</feature>
<dbReference type="InterPro" id="IPR051084">
    <property type="entry name" value="H+-coupled_symporters"/>
</dbReference>
<gene>
    <name evidence="11" type="primary">proP</name>
    <name evidence="11" type="ORF">HCJ95_05685</name>
</gene>
<reference evidence="11 12" key="1">
    <citation type="submission" date="2020-03" db="EMBL/GenBank/DDBJ databases">
        <title>WGS of actinomycetes isolated from Thailand.</title>
        <authorList>
            <person name="Thawai C."/>
        </authorList>
    </citation>
    <scope>NUCLEOTIDE SEQUENCE [LARGE SCALE GENOMIC DNA]</scope>
    <source>
        <strain evidence="11 12">NBRC 13905</strain>
    </source>
</reference>
<dbReference type="InterPro" id="IPR005829">
    <property type="entry name" value="Sugar_transporter_CS"/>
</dbReference>
<keyword evidence="5 9" id="KW-0812">Transmembrane</keyword>
<feature type="transmembrane region" description="Helical" evidence="9">
    <location>
        <begin position="133"/>
        <end position="153"/>
    </location>
</feature>
<dbReference type="PANTHER" id="PTHR43528:SF1">
    <property type="entry name" value="ALPHA-KETOGLUTARATE PERMEASE"/>
    <property type="match status" value="1"/>
</dbReference>
<evidence type="ECO:0000313" key="11">
    <source>
        <dbReference type="EMBL" id="NJP13798.1"/>
    </source>
</evidence>
<dbReference type="PROSITE" id="PS50850">
    <property type="entry name" value="MFS"/>
    <property type="match status" value="1"/>
</dbReference>
<feature type="transmembrane region" description="Helical" evidence="9">
    <location>
        <begin position="260"/>
        <end position="279"/>
    </location>
</feature>
<evidence type="ECO:0000256" key="9">
    <source>
        <dbReference type="SAM" id="Phobius"/>
    </source>
</evidence>
<accession>A0ABX0YMQ6</accession>
<name>A0ABX0YMQ6_STRTL</name>
<dbReference type="SUPFAM" id="SSF103473">
    <property type="entry name" value="MFS general substrate transporter"/>
    <property type="match status" value="1"/>
</dbReference>
<evidence type="ECO:0000256" key="8">
    <source>
        <dbReference type="ARBA" id="ARBA00023136"/>
    </source>
</evidence>
<dbReference type="CDD" id="cd17366">
    <property type="entry name" value="MFS_ProP"/>
    <property type="match status" value="1"/>
</dbReference>
<proteinExistence type="inferred from homology"/>
<feature type="transmembrane region" description="Helical" evidence="9">
    <location>
        <begin position="299"/>
        <end position="319"/>
    </location>
</feature>
<comment type="subcellular location">
    <subcellularLocation>
        <location evidence="1">Cell membrane</location>
        <topology evidence="1">Multi-pass membrane protein</topology>
    </subcellularLocation>
</comment>
<keyword evidence="7 9" id="KW-1133">Transmembrane helix</keyword>
<feature type="transmembrane region" description="Helical" evidence="9">
    <location>
        <begin position="105"/>
        <end position="127"/>
    </location>
</feature>
<comment type="similarity">
    <text evidence="2">Belongs to the major facilitator superfamily. Metabolite:H+ Symporter (MHS) family (TC 2.A.1.6) family.</text>
</comment>
<feature type="transmembrane region" description="Helical" evidence="9">
    <location>
        <begin position="326"/>
        <end position="346"/>
    </location>
</feature>
<keyword evidence="6" id="KW-0769">Symport</keyword>
<protein>
    <submittedName>
        <fullName evidence="11">Glycine betaine/L-proline transporter ProP</fullName>
    </submittedName>
</protein>
<evidence type="ECO:0000259" key="10">
    <source>
        <dbReference type="PROSITE" id="PS50850"/>
    </source>
</evidence>
<keyword evidence="3" id="KW-0813">Transport</keyword>
<evidence type="ECO:0000256" key="2">
    <source>
        <dbReference type="ARBA" id="ARBA00008240"/>
    </source>
</evidence>
<keyword evidence="4" id="KW-1003">Cell membrane</keyword>
<organism evidence="11 12">
    <name type="scientific">Streptomyces thermoviolaceus subsp. thermoviolaceus</name>
    <dbReference type="NCBI Taxonomy" id="66860"/>
    <lineage>
        <taxon>Bacteria</taxon>
        <taxon>Bacillati</taxon>
        <taxon>Actinomycetota</taxon>
        <taxon>Actinomycetes</taxon>
        <taxon>Kitasatosporales</taxon>
        <taxon>Streptomycetaceae</taxon>
        <taxon>Streptomyces</taxon>
    </lineage>
</organism>
<dbReference type="PANTHER" id="PTHR43528">
    <property type="entry name" value="ALPHA-KETOGLUTARATE PERMEASE"/>
    <property type="match status" value="1"/>
</dbReference>
<dbReference type="NCBIfam" id="NF007927">
    <property type="entry name" value="PRK10642.1"/>
    <property type="match status" value="1"/>
</dbReference>
<feature type="transmembrane region" description="Helical" evidence="9">
    <location>
        <begin position="174"/>
        <end position="199"/>
    </location>
</feature>
<evidence type="ECO:0000256" key="4">
    <source>
        <dbReference type="ARBA" id="ARBA00022475"/>
    </source>
</evidence>
<dbReference type="Proteomes" id="UP000635996">
    <property type="component" value="Unassembled WGS sequence"/>
</dbReference>
<evidence type="ECO:0000256" key="6">
    <source>
        <dbReference type="ARBA" id="ARBA00022847"/>
    </source>
</evidence>
<feature type="transmembrane region" description="Helical" evidence="9">
    <location>
        <begin position="422"/>
        <end position="440"/>
    </location>
</feature>
<dbReference type="InterPro" id="IPR036259">
    <property type="entry name" value="MFS_trans_sf"/>
</dbReference>
<dbReference type="EMBL" id="JAATEL010000004">
    <property type="protein sequence ID" value="NJP13798.1"/>
    <property type="molecule type" value="Genomic_DNA"/>
</dbReference>
<keyword evidence="12" id="KW-1185">Reference proteome</keyword>
<sequence length="456" mass="47925">MTAPTVTAPRPVSSVSLTKSPATVTDPALVRRAVKAAALGNAMEWFDFGVYSYIAVTLGKVFFPSGNPTAQLLSTFGAFAAAFLVRPLGGMVFGPLGDRIGRQKVLALTMIMMAVGTFAIGLIPSYATLGVGAPILLLAARLVQGFSTGGEYAGASTFIAEYAPDKRRGFLGSWLEFGTLVGYVGGAGLVTLMTALLSSSELTSWGWRIPFLIAGPMGIIGLYLRMRLEETPAFAAEAERAESQRPKVPLREMVTGQWRAMLLCMGLVLVFNVTDYMLLSYMPSYLTSELKYDETHGLLVVLAVMVLMMIVQPFAGLLTDRVGRRPVIAAGCAGFLLLSIPALLLIRQGSLVAVGLGMGALGLLLVCFTAAMPSALPSLFPTRVRYGSLSIGFNVSVSLFGGTTPLVVTALIGATGNTMMPAYYMMAAAVIGGAAVWFMAESAGRPLPGSGPALES</sequence>
<feature type="transmembrane region" description="Helical" evidence="9">
    <location>
        <begin position="72"/>
        <end position="93"/>
    </location>
</feature>
<dbReference type="Pfam" id="PF07690">
    <property type="entry name" value="MFS_1"/>
    <property type="match status" value="1"/>
</dbReference>
<evidence type="ECO:0000256" key="7">
    <source>
        <dbReference type="ARBA" id="ARBA00022989"/>
    </source>
</evidence>
<feature type="transmembrane region" description="Helical" evidence="9">
    <location>
        <begin position="393"/>
        <end position="416"/>
    </location>
</feature>
<dbReference type="Gene3D" id="1.20.1250.20">
    <property type="entry name" value="MFS general substrate transporter like domains"/>
    <property type="match status" value="2"/>
</dbReference>
<evidence type="ECO:0000256" key="3">
    <source>
        <dbReference type="ARBA" id="ARBA00022448"/>
    </source>
</evidence>
<feature type="transmembrane region" description="Helical" evidence="9">
    <location>
        <begin position="205"/>
        <end position="224"/>
    </location>
</feature>
<evidence type="ECO:0000313" key="12">
    <source>
        <dbReference type="Proteomes" id="UP000635996"/>
    </source>
</evidence>